<keyword evidence="3" id="KW-1185">Reference proteome</keyword>
<proteinExistence type="predicted"/>
<name>A0ABR1ZWW5_9ROSI</name>
<gene>
    <name evidence="2" type="ORF">V6N11_028208</name>
</gene>
<sequence length="123" mass="12901">MPGSDLLDRVTTGSGPSLALDHPIQLQKGRGDIEQWGFGSKGESEWVINDEGFDDGLGGLGLGSERGLEGATVGVAMGVELRVKADGGDMKKVEWLGCKGRGWVVMKVTGVDGGARWVEAWGT</sequence>
<evidence type="ECO:0000256" key="1">
    <source>
        <dbReference type="SAM" id="MobiDB-lite"/>
    </source>
</evidence>
<reference evidence="2 3" key="1">
    <citation type="journal article" date="2024" name="G3 (Bethesda)">
        <title>Genome assembly of Hibiscus sabdariffa L. provides insights into metabolisms of medicinal natural products.</title>
        <authorList>
            <person name="Kim T."/>
        </authorList>
    </citation>
    <scope>NUCLEOTIDE SEQUENCE [LARGE SCALE GENOMIC DNA]</scope>
    <source>
        <strain evidence="2">TK-2024</strain>
        <tissue evidence="2">Old leaves</tissue>
    </source>
</reference>
<feature type="region of interest" description="Disordered" evidence="1">
    <location>
        <begin position="1"/>
        <end position="24"/>
    </location>
</feature>
<evidence type="ECO:0000313" key="2">
    <source>
        <dbReference type="EMBL" id="KAK8485201.1"/>
    </source>
</evidence>
<comment type="caution">
    <text evidence="2">The sequence shown here is derived from an EMBL/GenBank/DDBJ whole genome shotgun (WGS) entry which is preliminary data.</text>
</comment>
<protein>
    <submittedName>
        <fullName evidence="2">Uncharacterized protein</fullName>
    </submittedName>
</protein>
<accession>A0ABR1ZWW5</accession>
<evidence type="ECO:0000313" key="3">
    <source>
        <dbReference type="Proteomes" id="UP001396334"/>
    </source>
</evidence>
<dbReference type="Proteomes" id="UP001396334">
    <property type="component" value="Unassembled WGS sequence"/>
</dbReference>
<dbReference type="EMBL" id="JBBPBN010000513">
    <property type="protein sequence ID" value="KAK8485201.1"/>
    <property type="molecule type" value="Genomic_DNA"/>
</dbReference>
<organism evidence="2 3">
    <name type="scientific">Hibiscus sabdariffa</name>
    <name type="common">roselle</name>
    <dbReference type="NCBI Taxonomy" id="183260"/>
    <lineage>
        <taxon>Eukaryota</taxon>
        <taxon>Viridiplantae</taxon>
        <taxon>Streptophyta</taxon>
        <taxon>Embryophyta</taxon>
        <taxon>Tracheophyta</taxon>
        <taxon>Spermatophyta</taxon>
        <taxon>Magnoliopsida</taxon>
        <taxon>eudicotyledons</taxon>
        <taxon>Gunneridae</taxon>
        <taxon>Pentapetalae</taxon>
        <taxon>rosids</taxon>
        <taxon>malvids</taxon>
        <taxon>Malvales</taxon>
        <taxon>Malvaceae</taxon>
        <taxon>Malvoideae</taxon>
        <taxon>Hibiscus</taxon>
    </lineage>
</organism>